<reference evidence="1 2" key="1">
    <citation type="submission" date="2019-07" db="EMBL/GenBank/DDBJ databases">
        <title>R&amp;d 2014.</title>
        <authorList>
            <person name="Klenk H.-P."/>
        </authorList>
    </citation>
    <scope>NUCLEOTIDE SEQUENCE [LARGE SCALE GENOMIC DNA]</scope>
    <source>
        <strain evidence="1 2">DSM 43912</strain>
    </source>
</reference>
<dbReference type="GO" id="GO:0016020">
    <property type="term" value="C:membrane"/>
    <property type="evidence" value="ECO:0007669"/>
    <property type="project" value="UniProtKB-SubCell"/>
</dbReference>
<gene>
    <name evidence="1" type="ORF">JD81_02340</name>
</gene>
<dbReference type="AlphaFoldDB" id="A0A562WGZ8"/>
<protein>
    <submittedName>
        <fullName evidence="1">RDD family protein</fullName>
    </submittedName>
</protein>
<name>A0A562WGZ8_9ACTN</name>
<dbReference type="Proteomes" id="UP000319728">
    <property type="component" value="Unassembled WGS sequence"/>
</dbReference>
<sequence length="195" mass="20652">MSRSPSPTGLVDVTNGRPVRRHPETGAYYVAKAGWPHFWGRTLDALVVMVVAGVLMGVVHVAQQDLALGQLSIAMSSSTGVYVAVLAAVWFVVLFAYGMVWGSVGSIGDVASGMRSVRIANGRRSGAWRGGWRAFCWSFAPLYLVLVVAAAFEGSGGDSFDTRYVAIDLRSGLARGWAPVPDPRAASPAPRRASA</sequence>
<accession>A0A562WGZ8</accession>
<evidence type="ECO:0000313" key="1">
    <source>
        <dbReference type="EMBL" id="TWJ28834.1"/>
    </source>
</evidence>
<keyword evidence="2" id="KW-1185">Reference proteome</keyword>
<comment type="caution">
    <text evidence="1">The sequence shown here is derived from an EMBL/GenBank/DDBJ whole genome shotgun (WGS) entry which is preliminary data.</text>
</comment>
<dbReference type="RefSeq" id="WP_198501153.1">
    <property type="nucleotide sequence ID" value="NZ_AP023438.1"/>
</dbReference>
<organism evidence="1 2">
    <name type="scientific">Micromonospora sagamiensis</name>
    <dbReference type="NCBI Taxonomy" id="47875"/>
    <lineage>
        <taxon>Bacteria</taxon>
        <taxon>Bacillati</taxon>
        <taxon>Actinomycetota</taxon>
        <taxon>Actinomycetes</taxon>
        <taxon>Micromonosporales</taxon>
        <taxon>Micromonosporaceae</taxon>
        <taxon>Micromonospora</taxon>
    </lineage>
</organism>
<dbReference type="EMBL" id="VLLP01000001">
    <property type="protein sequence ID" value="TWJ28834.1"/>
    <property type="molecule type" value="Genomic_DNA"/>
</dbReference>
<evidence type="ECO:0000313" key="2">
    <source>
        <dbReference type="Proteomes" id="UP000319728"/>
    </source>
</evidence>
<proteinExistence type="predicted"/>